<dbReference type="Proteomes" id="UP000479710">
    <property type="component" value="Unassembled WGS sequence"/>
</dbReference>
<sequence>MEHAHGQETRRERHAVKPNRRRPEQLLQPPRATAGETCTMDWAPHTGGAVRDKTGPTLLVGPVNPTPSRLSLLFQKLTVIYTPARFASSSSPRLLASKSFPSPPRLAPQPNRQLHHLLTGHRTSHSTAPPLCLAAGNRATLCYLVRRAAPSAQAPAPTGRRARSTLLLVRPLLRQASSSPVRSATPPHTFANTTLFTGGAYLLHG</sequence>
<proteinExistence type="predicted"/>
<comment type="caution">
    <text evidence="2">The sequence shown here is derived from an EMBL/GenBank/DDBJ whole genome shotgun (WGS) entry which is preliminary data.</text>
</comment>
<keyword evidence="3" id="KW-1185">Reference proteome</keyword>
<dbReference type="EMBL" id="SPHZ02000010">
    <property type="protein sequence ID" value="KAF0895680.1"/>
    <property type="molecule type" value="Genomic_DNA"/>
</dbReference>
<accession>A0A6G1C672</accession>
<gene>
    <name evidence="2" type="ORF">E2562_014299</name>
</gene>
<evidence type="ECO:0000256" key="1">
    <source>
        <dbReference type="SAM" id="MobiDB-lite"/>
    </source>
</evidence>
<reference evidence="2 3" key="1">
    <citation type="submission" date="2019-11" db="EMBL/GenBank/DDBJ databases">
        <title>Whole genome sequence of Oryza granulata.</title>
        <authorList>
            <person name="Li W."/>
        </authorList>
    </citation>
    <scope>NUCLEOTIDE SEQUENCE [LARGE SCALE GENOMIC DNA]</scope>
    <source>
        <strain evidence="3">cv. Menghai</strain>
        <tissue evidence="2">Leaf</tissue>
    </source>
</reference>
<dbReference type="AlphaFoldDB" id="A0A6G1C672"/>
<organism evidence="2 3">
    <name type="scientific">Oryza meyeriana var. granulata</name>
    <dbReference type="NCBI Taxonomy" id="110450"/>
    <lineage>
        <taxon>Eukaryota</taxon>
        <taxon>Viridiplantae</taxon>
        <taxon>Streptophyta</taxon>
        <taxon>Embryophyta</taxon>
        <taxon>Tracheophyta</taxon>
        <taxon>Spermatophyta</taxon>
        <taxon>Magnoliopsida</taxon>
        <taxon>Liliopsida</taxon>
        <taxon>Poales</taxon>
        <taxon>Poaceae</taxon>
        <taxon>BOP clade</taxon>
        <taxon>Oryzoideae</taxon>
        <taxon>Oryzeae</taxon>
        <taxon>Oryzinae</taxon>
        <taxon>Oryza</taxon>
        <taxon>Oryza meyeriana</taxon>
    </lineage>
</organism>
<name>A0A6G1C672_9ORYZ</name>
<protein>
    <submittedName>
        <fullName evidence="2">Uncharacterized protein</fullName>
    </submittedName>
</protein>
<feature type="region of interest" description="Disordered" evidence="1">
    <location>
        <begin position="1"/>
        <end position="37"/>
    </location>
</feature>
<feature type="compositionally biased region" description="Basic and acidic residues" evidence="1">
    <location>
        <begin position="1"/>
        <end position="11"/>
    </location>
</feature>
<evidence type="ECO:0000313" key="2">
    <source>
        <dbReference type="EMBL" id="KAF0895680.1"/>
    </source>
</evidence>
<evidence type="ECO:0000313" key="3">
    <source>
        <dbReference type="Proteomes" id="UP000479710"/>
    </source>
</evidence>